<keyword evidence="4" id="KW-1185">Reference proteome</keyword>
<reference evidence="3 4" key="1">
    <citation type="submission" date="2014-07" db="EMBL/GenBank/DDBJ databases">
        <title>Complete genome sequence of Corynebacterium atypicum DSM 44849: identifiction of the mycolic acid biosynthesis genes.</title>
        <authorList>
            <person name="Tippelt A."/>
            <person name="Mollmann S."/>
            <person name="Albersmeier A."/>
            <person name="Jaenicke S."/>
            <person name="Ruckert C."/>
            <person name="Tauch A."/>
        </authorList>
    </citation>
    <scope>NUCLEOTIDE SEQUENCE [LARGE SCALE GENOMIC DNA]</scope>
    <source>
        <strain evidence="3 4">R2070</strain>
    </source>
</reference>
<dbReference type="Gene3D" id="3.10.690.10">
    <property type="entry name" value="Bifunctional nuclease domain"/>
    <property type="match status" value="1"/>
</dbReference>
<dbReference type="SUPFAM" id="SSF103256">
    <property type="entry name" value="Hypothetical protein TM0160"/>
    <property type="match status" value="1"/>
</dbReference>
<evidence type="ECO:0000313" key="4">
    <source>
        <dbReference type="Proteomes" id="UP000028504"/>
    </source>
</evidence>
<feature type="region of interest" description="Disordered" evidence="1">
    <location>
        <begin position="177"/>
        <end position="198"/>
    </location>
</feature>
<name>A0ABM5QN11_9CORY</name>
<dbReference type="InterPro" id="IPR036104">
    <property type="entry name" value="BFN_sf"/>
</dbReference>
<feature type="domain" description="BFN" evidence="2">
    <location>
        <begin position="3"/>
        <end position="131"/>
    </location>
</feature>
<dbReference type="InterPro" id="IPR003729">
    <property type="entry name" value="Bi_nuclease_dom"/>
</dbReference>
<accession>A0ABM5QN11</accession>
<evidence type="ECO:0000259" key="2">
    <source>
        <dbReference type="PROSITE" id="PS51658"/>
    </source>
</evidence>
<evidence type="ECO:0000313" key="3">
    <source>
        <dbReference type="EMBL" id="AIG64166.1"/>
    </source>
</evidence>
<dbReference type="Pfam" id="PF02577">
    <property type="entry name" value="BFN_dom"/>
    <property type="match status" value="1"/>
</dbReference>
<evidence type="ECO:0000256" key="1">
    <source>
        <dbReference type="SAM" id="MobiDB-lite"/>
    </source>
</evidence>
<dbReference type="EMBL" id="CP008944">
    <property type="protein sequence ID" value="AIG64166.1"/>
    <property type="molecule type" value="Genomic_DNA"/>
</dbReference>
<dbReference type="RefSeq" id="WP_038605555.1">
    <property type="nucleotide sequence ID" value="NZ_CP008944.1"/>
</dbReference>
<gene>
    <name evidence="3" type="ORF">CATYP_05535</name>
</gene>
<proteinExistence type="predicted"/>
<dbReference type="Proteomes" id="UP000028504">
    <property type="component" value="Chromosome"/>
</dbReference>
<dbReference type="PROSITE" id="PS51658">
    <property type="entry name" value="BFN"/>
    <property type="match status" value="1"/>
</dbReference>
<organism evidence="3 4">
    <name type="scientific">Corynebacterium atypicum</name>
    <dbReference type="NCBI Taxonomy" id="191610"/>
    <lineage>
        <taxon>Bacteria</taxon>
        <taxon>Bacillati</taxon>
        <taxon>Actinomycetota</taxon>
        <taxon>Actinomycetes</taxon>
        <taxon>Mycobacteriales</taxon>
        <taxon>Corynebacteriaceae</taxon>
        <taxon>Corynebacterium</taxon>
    </lineage>
</organism>
<sequence length="198" mass="20671">MALQAVSFEGVYELGPERFYCAVLREQNQGRLLPIWVSPVAAAQLGAYASGLKGRRPGTHELLADALGESAGGVASIGVTGCHEGVFMAAIALADGGVLDARASDALTLAQVMELPISVDSEVLDQYAVFVPEAVTEEYFHTSFEPPAAEDAAESDSASGDAQADADFAAMMRELGVSEEDLTGLRGDDDEGDNEGKD</sequence>
<protein>
    <recommendedName>
        <fullName evidence="2">BFN domain-containing protein</fullName>
    </recommendedName>
</protein>